<evidence type="ECO:0000259" key="6">
    <source>
        <dbReference type="Pfam" id="PF01368"/>
    </source>
</evidence>
<evidence type="ECO:0000256" key="5">
    <source>
        <dbReference type="ARBA" id="ARBA00022839"/>
    </source>
</evidence>
<comment type="similarity">
    <text evidence="1">Belongs to the RecJ family.</text>
</comment>
<feature type="domain" description="RecJ OB" evidence="8">
    <location>
        <begin position="479"/>
        <end position="573"/>
    </location>
</feature>
<keyword evidence="5 9" id="KW-0269">Exonuclease</keyword>
<dbReference type="Gene3D" id="3.10.310.30">
    <property type="match status" value="1"/>
</dbReference>
<feature type="domain" description="DDH" evidence="6">
    <location>
        <begin position="80"/>
        <end position="224"/>
    </location>
</feature>
<dbReference type="Gene3D" id="3.90.1640.30">
    <property type="match status" value="1"/>
</dbReference>
<evidence type="ECO:0000313" key="10">
    <source>
        <dbReference type="Proteomes" id="UP001501126"/>
    </source>
</evidence>
<keyword evidence="10" id="KW-1185">Reference proteome</keyword>
<dbReference type="RefSeq" id="WP_343790884.1">
    <property type="nucleotide sequence ID" value="NZ_BAAAFH010000022.1"/>
</dbReference>
<evidence type="ECO:0000256" key="3">
    <source>
        <dbReference type="ARBA" id="ARBA00022722"/>
    </source>
</evidence>
<dbReference type="InterPro" id="IPR041122">
    <property type="entry name" value="RecJ_OB"/>
</dbReference>
<accession>A0ABN1MUF9</accession>
<evidence type="ECO:0000313" key="9">
    <source>
        <dbReference type="EMBL" id="GAA0876970.1"/>
    </source>
</evidence>
<sequence length="581" mass="65332">MQKRWLVKDLPEHTVVKQFQEELKIPEIISTLLLQRGITSFDEAKSFFRPYLRDLHDPFLMKGMSEAVERLILALNNKEKILVFGDYDVDGTTAVAQLVIFFKKHGFNVDFYIPDRYDEGYGISIKGIDYALENNCSVFIALDCGIKAVEKIDYAREKGLDVIICDHHTPGEVLPNAIILDQKQADCAYPYKELTGCGIGFKLIQGLLEKLALPQEELYHFLDLNAISIAADIVPVTGENRIIAFHGLKQLNEQPLREGLAALLKHAGKEIPLSFTNIVFVIAPRINAAGRIQSGKHAVELLISENKKLTHQLAFQIEEDNSIRKELDRSITEEILEQLAADKEYASMSSTVVYGEDWHKGVIGIVASRLIETYYRPTVVLTKSNGVAAGSVRSVSGFNVYEALENCSEHLIQFGGHKYAAGLTIQTEQIEAFRKKFDQIVATHLSDEMKIAEQVIDLSLSLNQIFSPGESYYSIPKVKRILDQFEPYGPGNMKPVFMTTDVFMDPAYTRIVGDNHLKTRLRSPQLPFALDAIGFNLGHKLNEIAEGEAVTILFTLEENTWNNKTTLQLNIKDIRPDNTPD</sequence>
<evidence type="ECO:0000256" key="2">
    <source>
        <dbReference type="ARBA" id="ARBA00019841"/>
    </source>
</evidence>
<feature type="domain" description="DHHA1" evidence="7">
    <location>
        <begin position="352"/>
        <end position="442"/>
    </location>
</feature>
<keyword evidence="3" id="KW-0540">Nuclease</keyword>
<dbReference type="Proteomes" id="UP001501126">
    <property type="component" value="Unassembled WGS sequence"/>
</dbReference>
<evidence type="ECO:0000259" key="8">
    <source>
        <dbReference type="Pfam" id="PF17768"/>
    </source>
</evidence>
<dbReference type="GO" id="GO:0004527">
    <property type="term" value="F:exonuclease activity"/>
    <property type="evidence" value="ECO:0007669"/>
    <property type="project" value="UniProtKB-KW"/>
</dbReference>
<proteinExistence type="inferred from homology"/>
<gene>
    <name evidence="9" type="primary">recJ</name>
    <name evidence="9" type="ORF">GCM10009118_33800</name>
</gene>
<evidence type="ECO:0000256" key="1">
    <source>
        <dbReference type="ARBA" id="ARBA00005915"/>
    </source>
</evidence>
<dbReference type="Pfam" id="PF01368">
    <property type="entry name" value="DHH"/>
    <property type="match status" value="1"/>
</dbReference>
<dbReference type="InterPro" id="IPR038763">
    <property type="entry name" value="DHH_sf"/>
</dbReference>
<dbReference type="InterPro" id="IPR004610">
    <property type="entry name" value="RecJ"/>
</dbReference>
<dbReference type="NCBIfam" id="TIGR00644">
    <property type="entry name" value="recJ"/>
    <property type="match status" value="1"/>
</dbReference>
<evidence type="ECO:0000259" key="7">
    <source>
        <dbReference type="Pfam" id="PF02272"/>
    </source>
</evidence>
<protein>
    <recommendedName>
        <fullName evidence="2">Single-stranded-DNA-specific exonuclease RecJ</fullName>
    </recommendedName>
</protein>
<evidence type="ECO:0000256" key="4">
    <source>
        <dbReference type="ARBA" id="ARBA00022801"/>
    </source>
</evidence>
<dbReference type="EMBL" id="BAAAFH010000022">
    <property type="protein sequence ID" value="GAA0876970.1"/>
    <property type="molecule type" value="Genomic_DNA"/>
</dbReference>
<dbReference type="PANTHER" id="PTHR30255">
    <property type="entry name" value="SINGLE-STRANDED-DNA-SPECIFIC EXONUCLEASE RECJ"/>
    <property type="match status" value="1"/>
</dbReference>
<dbReference type="PANTHER" id="PTHR30255:SF2">
    <property type="entry name" value="SINGLE-STRANDED-DNA-SPECIFIC EXONUCLEASE RECJ"/>
    <property type="match status" value="1"/>
</dbReference>
<reference evidence="9 10" key="1">
    <citation type="journal article" date="2019" name="Int. J. Syst. Evol. Microbiol.">
        <title>The Global Catalogue of Microorganisms (GCM) 10K type strain sequencing project: providing services to taxonomists for standard genome sequencing and annotation.</title>
        <authorList>
            <consortium name="The Broad Institute Genomics Platform"/>
            <consortium name="The Broad Institute Genome Sequencing Center for Infectious Disease"/>
            <person name="Wu L."/>
            <person name="Ma J."/>
        </authorList>
    </citation>
    <scope>NUCLEOTIDE SEQUENCE [LARGE SCALE GENOMIC DNA]</scope>
    <source>
        <strain evidence="9 10">JCM 16083</strain>
    </source>
</reference>
<name>A0ABN1MUF9_9FLAO</name>
<dbReference type="InterPro" id="IPR003156">
    <property type="entry name" value="DHHA1_dom"/>
</dbReference>
<dbReference type="Pfam" id="PF17768">
    <property type="entry name" value="RecJ_OB"/>
    <property type="match status" value="1"/>
</dbReference>
<dbReference type="InterPro" id="IPR001667">
    <property type="entry name" value="DDH_dom"/>
</dbReference>
<dbReference type="SUPFAM" id="SSF64182">
    <property type="entry name" value="DHH phosphoesterases"/>
    <property type="match status" value="1"/>
</dbReference>
<comment type="caution">
    <text evidence="9">The sequence shown here is derived from an EMBL/GenBank/DDBJ whole genome shotgun (WGS) entry which is preliminary data.</text>
</comment>
<organism evidence="9 10">
    <name type="scientific">Wandonia haliotis</name>
    <dbReference type="NCBI Taxonomy" id="574963"/>
    <lineage>
        <taxon>Bacteria</taxon>
        <taxon>Pseudomonadati</taxon>
        <taxon>Bacteroidota</taxon>
        <taxon>Flavobacteriia</taxon>
        <taxon>Flavobacteriales</taxon>
        <taxon>Crocinitomicaceae</taxon>
        <taxon>Wandonia</taxon>
    </lineage>
</organism>
<dbReference type="Pfam" id="PF02272">
    <property type="entry name" value="DHHA1"/>
    <property type="match status" value="1"/>
</dbReference>
<keyword evidence="4" id="KW-0378">Hydrolase</keyword>
<dbReference type="InterPro" id="IPR051673">
    <property type="entry name" value="SSDNA_exonuclease_RecJ"/>
</dbReference>